<dbReference type="InterPro" id="IPR029101">
    <property type="entry name" value="Sigma_reg_N"/>
</dbReference>
<feature type="domain" description="Sigma factor regulator C-terminal" evidence="3">
    <location>
        <begin position="183"/>
        <end position="326"/>
    </location>
</feature>
<comment type="caution">
    <text evidence="5">The sequence shown here is derived from an EMBL/GenBank/DDBJ whole genome shotgun (WGS) entry which is preliminary data.</text>
</comment>
<evidence type="ECO:0000259" key="4">
    <source>
        <dbReference type="Pfam" id="PF13800"/>
    </source>
</evidence>
<proteinExistence type="predicted"/>
<feature type="domain" description="Sigma factor regulator N-terminal" evidence="4">
    <location>
        <begin position="34"/>
        <end position="115"/>
    </location>
</feature>
<evidence type="ECO:0000313" key="5">
    <source>
        <dbReference type="EMBL" id="MBP2001901.1"/>
    </source>
</evidence>
<evidence type="ECO:0000256" key="2">
    <source>
        <dbReference type="SAM" id="Phobius"/>
    </source>
</evidence>
<dbReference type="InterPro" id="IPR025672">
    <property type="entry name" value="Sigma_reg_C_dom"/>
</dbReference>
<keyword evidence="2" id="KW-0812">Transmembrane</keyword>
<gene>
    <name evidence="5" type="ORF">J2Z69_002957</name>
</gene>
<keyword evidence="2" id="KW-0472">Membrane</keyword>
<evidence type="ECO:0000256" key="1">
    <source>
        <dbReference type="SAM" id="MobiDB-lite"/>
    </source>
</evidence>
<sequence length="332" mass="38520">MNEHEHELEQGQKEYHNSTDDPFQKGTVQRMFVRANRITLLRNIFISTLVSLMLLTGIYLINEYLLRKTGWNIISPLELNKRITGPNLYMDKPQIHKGLLRGSVTFQEYKVIENRVIPWDDHDLQYNLLFSRKAEILSGSSAEVRIEEEGQTRFMNDKSGERQMLFYHPSLKYKNYMQDLTLLNQIHEDSYIEMGISLDKGYTLQEVDHMLPSGVHPTWYWVDSYNSGDLELMKNNPLRAEELYGFQDYSDRLSKGTRNTEATFLKDVQNVMKCSNVYYATQATKVYQAAQSHQQRGMIIGLVVTGTRDQLTQLQRIPTIKAAALGATVDKY</sequence>
<keyword evidence="2" id="KW-1133">Transmembrane helix</keyword>
<evidence type="ECO:0000259" key="3">
    <source>
        <dbReference type="Pfam" id="PF13791"/>
    </source>
</evidence>
<evidence type="ECO:0008006" key="7">
    <source>
        <dbReference type="Google" id="ProtNLM"/>
    </source>
</evidence>
<accession>A0ABS4JLE5</accession>
<organism evidence="5 6">
    <name type="scientific">Paenibacillus shirakamiensis</name>
    <dbReference type="NCBI Taxonomy" id="1265935"/>
    <lineage>
        <taxon>Bacteria</taxon>
        <taxon>Bacillati</taxon>
        <taxon>Bacillota</taxon>
        <taxon>Bacilli</taxon>
        <taxon>Bacillales</taxon>
        <taxon>Paenibacillaceae</taxon>
        <taxon>Paenibacillus</taxon>
    </lineage>
</organism>
<dbReference type="EMBL" id="JAGGLD010000005">
    <property type="protein sequence ID" value="MBP2001901.1"/>
    <property type="molecule type" value="Genomic_DNA"/>
</dbReference>
<feature type="region of interest" description="Disordered" evidence="1">
    <location>
        <begin position="1"/>
        <end position="22"/>
    </location>
</feature>
<name>A0ABS4JLE5_9BACL</name>
<dbReference type="Proteomes" id="UP001519288">
    <property type="component" value="Unassembled WGS sequence"/>
</dbReference>
<dbReference type="Pfam" id="PF13800">
    <property type="entry name" value="Sigma_reg_N"/>
    <property type="match status" value="1"/>
</dbReference>
<evidence type="ECO:0000313" key="6">
    <source>
        <dbReference type="Proteomes" id="UP001519288"/>
    </source>
</evidence>
<protein>
    <recommendedName>
        <fullName evidence="7">Sigma factor regulator C-terminal domain-containing protein</fullName>
    </recommendedName>
</protein>
<reference evidence="5 6" key="1">
    <citation type="submission" date="2021-03" db="EMBL/GenBank/DDBJ databases">
        <title>Genomic Encyclopedia of Type Strains, Phase IV (KMG-IV): sequencing the most valuable type-strain genomes for metagenomic binning, comparative biology and taxonomic classification.</title>
        <authorList>
            <person name="Goeker M."/>
        </authorList>
    </citation>
    <scope>NUCLEOTIDE SEQUENCE [LARGE SCALE GENOMIC DNA]</scope>
    <source>
        <strain evidence="5 6">DSM 26806</strain>
    </source>
</reference>
<keyword evidence="6" id="KW-1185">Reference proteome</keyword>
<dbReference type="Pfam" id="PF13791">
    <property type="entry name" value="Sigma_reg_C"/>
    <property type="match status" value="1"/>
</dbReference>
<feature type="transmembrane region" description="Helical" evidence="2">
    <location>
        <begin position="40"/>
        <end position="61"/>
    </location>
</feature>
<dbReference type="RefSeq" id="WP_209864043.1">
    <property type="nucleotide sequence ID" value="NZ_JAGGLD010000005.1"/>
</dbReference>